<reference evidence="4" key="1">
    <citation type="journal article" date="2019" name="Int. J. Syst. Evol. Microbiol.">
        <title>The Global Catalogue of Microorganisms (GCM) 10K type strain sequencing project: providing services to taxonomists for standard genome sequencing and annotation.</title>
        <authorList>
            <consortium name="The Broad Institute Genomics Platform"/>
            <consortium name="The Broad Institute Genome Sequencing Center for Infectious Disease"/>
            <person name="Wu L."/>
            <person name="Ma J."/>
        </authorList>
    </citation>
    <scope>NUCLEOTIDE SEQUENCE [LARGE SCALE GENOMIC DNA]</scope>
    <source>
        <strain evidence="4">CGMCC 1.8859</strain>
    </source>
</reference>
<dbReference type="SUPFAM" id="SSF52980">
    <property type="entry name" value="Restriction endonuclease-like"/>
    <property type="match status" value="1"/>
</dbReference>
<proteinExistence type="predicted"/>
<gene>
    <name evidence="3" type="ORF">GCM10010970_26200</name>
</gene>
<dbReference type="Pfam" id="PF08721">
    <property type="entry name" value="Tn7_Tnp_TnsA_C"/>
    <property type="match status" value="1"/>
</dbReference>
<evidence type="ECO:0000313" key="3">
    <source>
        <dbReference type="EMBL" id="GGP22616.1"/>
    </source>
</evidence>
<dbReference type="InterPro" id="IPR014833">
    <property type="entry name" value="TnsA_N"/>
</dbReference>
<evidence type="ECO:0008006" key="5">
    <source>
        <dbReference type="Google" id="ProtNLM"/>
    </source>
</evidence>
<name>A0ABQ2PBX3_9NEIS</name>
<evidence type="ECO:0000259" key="2">
    <source>
        <dbReference type="Pfam" id="PF08722"/>
    </source>
</evidence>
<accession>A0ABQ2PBX3</accession>
<sequence>MGGYMAKRKYGIDEAKIARFLKEGRGEGHGVDYLPWLTIQDVSSSGHSTRMSSRVVGRVHHLLSDIETHAFVTFDWSDSVRDIREQFPLDRDETREIAMEMGVKHPNDPSSRCDIVMTSDFVLDVFTPAGMQMHIRAVKPSEELSNPRVVEKLEIERRYWYRRNVASWGVITEREVPVDRAKNLLFFHGMLRLDGVETPYPGFWEDRCNRFLHTLKQSKQGGTLRGFLRYLESAEGFAAGEGLTVLRHLAANKRLDVNLDLPYSPLLPLDWISIPGNARRDAMGQGGSYAAA</sequence>
<dbReference type="Pfam" id="PF08722">
    <property type="entry name" value="Tn7_TnsA-like_N"/>
    <property type="match status" value="1"/>
</dbReference>
<dbReference type="InterPro" id="IPR014832">
    <property type="entry name" value="TnsA_C"/>
</dbReference>
<dbReference type="Gene3D" id="3.40.1350.10">
    <property type="match status" value="1"/>
</dbReference>
<organism evidence="3 4">
    <name type="scientific">Silvimonas iriomotensis</name>
    <dbReference type="NCBI Taxonomy" id="449662"/>
    <lineage>
        <taxon>Bacteria</taxon>
        <taxon>Pseudomonadati</taxon>
        <taxon>Pseudomonadota</taxon>
        <taxon>Betaproteobacteria</taxon>
        <taxon>Neisseriales</taxon>
        <taxon>Chitinibacteraceae</taxon>
        <taxon>Silvimonas</taxon>
    </lineage>
</organism>
<evidence type="ECO:0000259" key="1">
    <source>
        <dbReference type="Pfam" id="PF08721"/>
    </source>
</evidence>
<protein>
    <recommendedName>
        <fullName evidence="5">Heteromeric transposase endonuclease subunit TnsA</fullName>
    </recommendedName>
</protein>
<dbReference type="Proteomes" id="UP000637267">
    <property type="component" value="Unassembled WGS sequence"/>
</dbReference>
<dbReference type="EMBL" id="BMLX01000003">
    <property type="protein sequence ID" value="GGP22616.1"/>
    <property type="molecule type" value="Genomic_DNA"/>
</dbReference>
<dbReference type="CDD" id="cd22362">
    <property type="entry name" value="TnsA_endonuclease-like"/>
    <property type="match status" value="1"/>
</dbReference>
<dbReference type="InterPro" id="IPR011335">
    <property type="entry name" value="Restrct_endonuc-II-like"/>
</dbReference>
<dbReference type="InterPro" id="IPR011856">
    <property type="entry name" value="tRNA_endonuc-like_dom_sf"/>
</dbReference>
<feature type="domain" description="TnsA endonuclease C-terminal" evidence="1">
    <location>
        <begin position="175"/>
        <end position="259"/>
    </location>
</feature>
<comment type="caution">
    <text evidence="3">The sequence shown here is derived from an EMBL/GenBank/DDBJ whole genome shotgun (WGS) entry which is preliminary data.</text>
</comment>
<evidence type="ECO:0000313" key="4">
    <source>
        <dbReference type="Proteomes" id="UP000637267"/>
    </source>
</evidence>
<keyword evidence="4" id="KW-1185">Reference proteome</keyword>
<feature type="domain" description="TnsA endonuclease N-terminal" evidence="2">
    <location>
        <begin position="77"/>
        <end position="173"/>
    </location>
</feature>